<evidence type="ECO:0000313" key="2">
    <source>
        <dbReference type="EMBL" id="GBO40246.1"/>
    </source>
</evidence>
<reference evidence="2 3" key="1">
    <citation type="journal article" date="2019" name="Sci. Rep.">
        <title>Orb-weaving spider Araneus ventricosus genome elucidates the spidroin gene catalogue.</title>
        <authorList>
            <person name="Kono N."/>
            <person name="Nakamura H."/>
            <person name="Ohtoshi R."/>
            <person name="Moran D.A.P."/>
            <person name="Shinohara A."/>
            <person name="Yoshida Y."/>
            <person name="Fujiwara M."/>
            <person name="Mori M."/>
            <person name="Tomita M."/>
            <person name="Arakawa K."/>
        </authorList>
    </citation>
    <scope>NUCLEOTIDE SEQUENCE [LARGE SCALE GENOMIC DNA]</scope>
</reference>
<dbReference type="AlphaFoldDB" id="A0A4Y2WTX9"/>
<evidence type="ECO:0000313" key="3">
    <source>
        <dbReference type="Proteomes" id="UP000499080"/>
    </source>
</evidence>
<gene>
    <name evidence="2" type="ORF">AVEN_145849_1</name>
</gene>
<feature type="region of interest" description="Disordered" evidence="1">
    <location>
        <begin position="1"/>
        <end position="72"/>
    </location>
</feature>
<protein>
    <submittedName>
        <fullName evidence="2">Uncharacterized protein</fullName>
    </submittedName>
</protein>
<comment type="caution">
    <text evidence="2">The sequence shown here is derived from an EMBL/GenBank/DDBJ whole genome shotgun (WGS) entry which is preliminary data.</text>
</comment>
<organism evidence="2 3">
    <name type="scientific">Araneus ventricosus</name>
    <name type="common">Orbweaver spider</name>
    <name type="synonym">Epeira ventricosa</name>
    <dbReference type="NCBI Taxonomy" id="182803"/>
    <lineage>
        <taxon>Eukaryota</taxon>
        <taxon>Metazoa</taxon>
        <taxon>Ecdysozoa</taxon>
        <taxon>Arthropoda</taxon>
        <taxon>Chelicerata</taxon>
        <taxon>Arachnida</taxon>
        <taxon>Araneae</taxon>
        <taxon>Araneomorphae</taxon>
        <taxon>Entelegynae</taxon>
        <taxon>Araneoidea</taxon>
        <taxon>Araneidae</taxon>
        <taxon>Araneus</taxon>
    </lineage>
</organism>
<feature type="compositionally biased region" description="Low complexity" evidence="1">
    <location>
        <begin position="15"/>
        <end position="36"/>
    </location>
</feature>
<dbReference type="Proteomes" id="UP000499080">
    <property type="component" value="Unassembled WGS sequence"/>
</dbReference>
<accession>A0A4Y2WTX9</accession>
<proteinExistence type="predicted"/>
<keyword evidence="3" id="KW-1185">Reference proteome</keyword>
<evidence type="ECO:0000256" key="1">
    <source>
        <dbReference type="SAM" id="MobiDB-lite"/>
    </source>
</evidence>
<name>A0A4Y2WTX9_ARAVE</name>
<feature type="non-terminal residue" evidence="2">
    <location>
        <position position="72"/>
    </location>
</feature>
<dbReference type="EMBL" id="BGPR01065425">
    <property type="protein sequence ID" value="GBO40246.1"/>
    <property type="molecule type" value="Genomic_DNA"/>
</dbReference>
<sequence length="72" mass="8064">MKQSSQQECPRVKPQSESAAMTSEQQSSQQECPSEAVKSTAMPKSLQISVDHRHRMNEDRKNGVSCENLSKN</sequence>